<dbReference type="SUPFAM" id="SSF52374">
    <property type="entry name" value="Nucleotidylyl transferase"/>
    <property type="match status" value="1"/>
</dbReference>
<keyword evidence="3 8" id="KW-0548">Nucleotidyltransferase</keyword>
<dbReference type="InterPro" id="IPR014729">
    <property type="entry name" value="Rossmann-like_a/b/a_fold"/>
</dbReference>
<gene>
    <name evidence="8 11" type="primary">sat</name>
    <name evidence="11" type="ORF">LSG31_06770</name>
</gene>
<dbReference type="PANTHER" id="PTHR43509:SF1">
    <property type="entry name" value="SULFATE ADENYLYLTRANSFERASE"/>
    <property type="match status" value="1"/>
</dbReference>
<dbReference type="NCBIfam" id="TIGR00339">
    <property type="entry name" value="sopT"/>
    <property type="match status" value="1"/>
</dbReference>
<evidence type="ECO:0000256" key="5">
    <source>
        <dbReference type="ARBA" id="ARBA00022840"/>
    </source>
</evidence>
<keyword evidence="2 8" id="KW-0808">Transferase</keyword>
<dbReference type="Proteomes" id="UP000830167">
    <property type="component" value="Chromosome"/>
</dbReference>
<dbReference type="HAMAP" id="MF_00066">
    <property type="entry name" value="Sulf_adenylyltr"/>
    <property type="match status" value="1"/>
</dbReference>
<dbReference type="Gene3D" id="3.40.50.620">
    <property type="entry name" value="HUPs"/>
    <property type="match status" value="1"/>
</dbReference>
<dbReference type="Pfam" id="PF01747">
    <property type="entry name" value="ATP-sulfurylase"/>
    <property type="match status" value="1"/>
</dbReference>
<evidence type="ECO:0000259" key="9">
    <source>
        <dbReference type="Pfam" id="PF01747"/>
    </source>
</evidence>
<dbReference type="EMBL" id="CP089291">
    <property type="protein sequence ID" value="UOF91937.1"/>
    <property type="molecule type" value="Genomic_DNA"/>
</dbReference>
<name>A0ABY4CN85_9BACL</name>
<evidence type="ECO:0000256" key="1">
    <source>
        <dbReference type="ARBA" id="ARBA00005048"/>
    </source>
</evidence>
<evidence type="ECO:0000256" key="7">
    <source>
        <dbReference type="ARBA" id="ARBA00049370"/>
    </source>
</evidence>
<evidence type="ECO:0000313" key="12">
    <source>
        <dbReference type="Proteomes" id="UP000830167"/>
    </source>
</evidence>
<accession>A0ABY4CN85</accession>
<keyword evidence="5 8" id="KW-0067">ATP-binding</keyword>
<dbReference type="EC" id="2.7.7.4" evidence="8"/>
<dbReference type="CDD" id="cd00517">
    <property type="entry name" value="ATPS"/>
    <property type="match status" value="1"/>
</dbReference>
<dbReference type="Pfam" id="PF14306">
    <property type="entry name" value="PUA_2"/>
    <property type="match status" value="1"/>
</dbReference>
<feature type="domain" description="Sulphate adenylyltransferase catalytic" evidence="9">
    <location>
        <begin position="172"/>
        <end position="382"/>
    </location>
</feature>
<dbReference type="Gene3D" id="3.10.400.10">
    <property type="entry name" value="Sulfate adenylyltransferase"/>
    <property type="match status" value="1"/>
</dbReference>
<organism evidence="11 12">
    <name type="scientific">Fodinisporobacter ferrooxydans</name>
    <dbReference type="NCBI Taxonomy" id="2901836"/>
    <lineage>
        <taxon>Bacteria</taxon>
        <taxon>Bacillati</taxon>
        <taxon>Bacillota</taxon>
        <taxon>Bacilli</taxon>
        <taxon>Bacillales</taxon>
        <taxon>Alicyclobacillaceae</taxon>
        <taxon>Fodinisporobacter</taxon>
    </lineage>
</organism>
<evidence type="ECO:0000256" key="3">
    <source>
        <dbReference type="ARBA" id="ARBA00022695"/>
    </source>
</evidence>
<evidence type="ECO:0000313" key="11">
    <source>
        <dbReference type="EMBL" id="UOF91937.1"/>
    </source>
</evidence>
<dbReference type="RefSeq" id="WP_347438627.1">
    <property type="nucleotide sequence ID" value="NZ_CP089291.1"/>
</dbReference>
<keyword evidence="12" id="KW-1185">Reference proteome</keyword>
<dbReference type="InterPro" id="IPR024951">
    <property type="entry name" value="Sulfurylase_cat_dom"/>
</dbReference>
<dbReference type="InterPro" id="IPR020792">
    <property type="entry name" value="SO4_adenylyltransferase_pro"/>
</dbReference>
<comment type="pathway">
    <text evidence="1 8">Sulfur metabolism; hydrogen sulfide biosynthesis; sulfite from sulfate: step 1/3.</text>
</comment>
<dbReference type="PANTHER" id="PTHR43509">
    <property type="match status" value="1"/>
</dbReference>
<dbReference type="InterPro" id="IPR015947">
    <property type="entry name" value="PUA-like_sf"/>
</dbReference>
<dbReference type="NCBIfam" id="NF003166">
    <property type="entry name" value="PRK04149.1"/>
    <property type="match status" value="1"/>
</dbReference>
<proteinExistence type="inferred from homology"/>
<dbReference type="SUPFAM" id="SSF88697">
    <property type="entry name" value="PUA domain-like"/>
    <property type="match status" value="1"/>
</dbReference>
<evidence type="ECO:0000256" key="4">
    <source>
        <dbReference type="ARBA" id="ARBA00022741"/>
    </source>
</evidence>
<evidence type="ECO:0000256" key="6">
    <source>
        <dbReference type="ARBA" id="ARBA00037980"/>
    </source>
</evidence>
<dbReference type="InterPro" id="IPR025980">
    <property type="entry name" value="ATP-Sase_PUA-like_dom"/>
</dbReference>
<evidence type="ECO:0000256" key="8">
    <source>
        <dbReference type="HAMAP-Rule" id="MF_00066"/>
    </source>
</evidence>
<keyword evidence="4 8" id="KW-0547">Nucleotide-binding</keyword>
<feature type="domain" description="ATP-sulfurylase PUA-like" evidence="10">
    <location>
        <begin position="6"/>
        <end position="164"/>
    </location>
</feature>
<dbReference type="InterPro" id="IPR002650">
    <property type="entry name" value="Sulphate_adenylyltransferase"/>
</dbReference>
<protein>
    <recommendedName>
        <fullName evidence="8">Sulfate adenylyltransferase</fullName>
        <ecNumber evidence="8">2.7.7.4</ecNumber>
    </recommendedName>
    <alternativeName>
        <fullName evidence="8">ATP-sulfurylase</fullName>
    </alternativeName>
    <alternativeName>
        <fullName evidence="8">Sulfate adenylate transferase</fullName>
        <shortName evidence="8">SAT</shortName>
    </alternativeName>
</protein>
<sequence length="392" mass="43740">MTQTIAAHGGTLINRQLTGAAREEALAAAQSYKKIEITNWTISDLELIGIGAFSPLQGFMAEVDYLSVLDTMHLKNGAVWSIPIVLPVDDVTANTLTVGETAALVGAIDQKIYGTIAISDIYTYDKEKEARAVYRTTELAHPGVKKLYERPDYYVGGTITLLNRKQPTEFAEFYLDPRETRAAFADLGWKTVVGFQTRNPVHRAHEYIQKCALEIVDGLFLNPLVGETKADDIPADVRMRSYQVLLNTYYPKNRVFFAVFPAAMRYAGPREAIFHALVRKNYGCTHFIVGRDHAGVGNYYGTYDSQLIFREFQPEELGITPLFFEHSFYCKKCAGMASTKTCPHDASEHLTLSGTKVREKLRNGEALPPEFSRPEVAAVLIEGLREKAPVNN</sequence>
<comment type="similarity">
    <text evidence="6 8">Belongs to the sulfate adenylyltransferase family.</text>
</comment>
<evidence type="ECO:0000256" key="2">
    <source>
        <dbReference type="ARBA" id="ARBA00022679"/>
    </source>
</evidence>
<comment type="catalytic activity">
    <reaction evidence="7 8">
        <text>sulfate + ATP + H(+) = adenosine 5'-phosphosulfate + diphosphate</text>
        <dbReference type="Rhea" id="RHEA:18133"/>
        <dbReference type="ChEBI" id="CHEBI:15378"/>
        <dbReference type="ChEBI" id="CHEBI:16189"/>
        <dbReference type="ChEBI" id="CHEBI:30616"/>
        <dbReference type="ChEBI" id="CHEBI:33019"/>
        <dbReference type="ChEBI" id="CHEBI:58243"/>
        <dbReference type="EC" id="2.7.7.4"/>
    </reaction>
</comment>
<reference evidence="11" key="1">
    <citation type="submission" date="2021-12" db="EMBL/GenBank/DDBJ databases">
        <title>Alicyclobacillaceae gen. nov., sp. nov., isolated from chalcocite enrichment system.</title>
        <authorList>
            <person name="Jiang Z."/>
        </authorList>
    </citation>
    <scope>NUCLEOTIDE SEQUENCE</scope>
    <source>
        <strain evidence="11">MYW30-H2</strain>
    </source>
</reference>
<evidence type="ECO:0000259" key="10">
    <source>
        <dbReference type="Pfam" id="PF14306"/>
    </source>
</evidence>
<dbReference type="GO" id="GO:0004781">
    <property type="term" value="F:sulfate adenylyltransferase (ATP) activity"/>
    <property type="evidence" value="ECO:0007669"/>
    <property type="project" value="UniProtKB-EC"/>
</dbReference>